<dbReference type="SMART" id="SM00220">
    <property type="entry name" value="S_TKc"/>
    <property type="match status" value="1"/>
</dbReference>
<dbReference type="InterPro" id="IPR000719">
    <property type="entry name" value="Prot_kinase_dom"/>
</dbReference>
<evidence type="ECO:0000256" key="8">
    <source>
        <dbReference type="ARBA" id="ARBA00048679"/>
    </source>
</evidence>
<evidence type="ECO:0000256" key="6">
    <source>
        <dbReference type="ARBA" id="ARBA00022840"/>
    </source>
</evidence>
<dbReference type="PANTHER" id="PTHR24363:SF0">
    <property type="entry name" value="SERINE_THREONINE KINASE LIKE DOMAIN CONTAINING 1"/>
    <property type="match status" value="1"/>
</dbReference>
<organism evidence="11 12">
    <name type="scientific">Paenibacillus spiritus</name>
    <dbReference type="NCBI Taxonomy" id="2496557"/>
    <lineage>
        <taxon>Bacteria</taxon>
        <taxon>Bacillati</taxon>
        <taxon>Bacillota</taxon>
        <taxon>Bacilli</taxon>
        <taxon>Bacillales</taxon>
        <taxon>Paenibacillaceae</taxon>
        <taxon>Paenibacillus</taxon>
    </lineage>
</organism>
<dbReference type="Proteomes" id="UP000367750">
    <property type="component" value="Unassembled WGS sequence"/>
</dbReference>
<dbReference type="Gene3D" id="1.10.510.10">
    <property type="entry name" value="Transferase(Phosphotransferase) domain 1"/>
    <property type="match status" value="1"/>
</dbReference>
<dbReference type="PANTHER" id="PTHR24363">
    <property type="entry name" value="SERINE/THREONINE PROTEIN KINASE"/>
    <property type="match status" value="1"/>
</dbReference>
<sequence>MISLMDLRRTAKYTGPHIRESIPSFPPRRREGMLFLCGKRGDGRVKEQTSLQPGDRLGERYRIIGRIGQGGAGYVYLAEDMRLPGARWAVKEIADPPGDGAEQERNRSLAEEEARLLSVLRHPRLPRMADWIRPPGEGRAYLVMEYIEGLTLSDWLNECGGCLPGEEIAEIGMELLEVLDYLHRQRPPVIYRDIKPSNLMLTPDRGVMLIDFGAARSFKAGAGDDTVKLGTVGFAAPEQYTGGQTDARSDLYGLGALLLYLSTGGQYSQWSGGMERRLAGRLPQGWIPVLRRLLRHRPEDRFQSAAEVMAAAGSLRSRPFRAADREAGRKAAERMAGGHAEADNIRTCAAEVSGRRSLRSLLRGDAAGGNPAGANPSWINPAGGRTDSAEARFSRAEGRSSDGCRPRKAANAAHGEPLRIGLLGAAPGIGVTHASLAMAALLSRRGSTLWVDDRPESAVLRVIAEWAAGDDLPPPEQAGPVPGPVRLGGVDYACRGGHRGGLPPDDGYAFTVVDLGSAPGEAAPGTEGRIGECGLQILLAPAADWRIGESLRWLRRRLAPAGTPGAGRQAVALPLGTPQAAALLRRALGVPVLPLPCQSDPFRRGGELEAALARLLRPAIGRASCRRSGEWQQS</sequence>
<feature type="domain" description="Protein kinase" evidence="10">
    <location>
        <begin position="61"/>
        <end position="321"/>
    </location>
</feature>
<comment type="catalytic activity">
    <reaction evidence="8">
        <text>L-seryl-[protein] + ATP = O-phospho-L-seryl-[protein] + ADP + H(+)</text>
        <dbReference type="Rhea" id="RHEA:17989"/>
        <dbReference type="Rhea" id="RHEA-COMP:9863"/>
        <dbReference type="Rhea" id="RHEA-COMP:11604"/>
        <dbReference type="ChEBI" id="CHEBI:15378"/>
        <dbReference type="ChEBI" id="CHEBI:29999"/>
        <dbReference type="ChEBI" id="CHEBI:30616"/>
        <dbReference type="ChEBI" id="CHEBI:83421"/>
        <dbReference type="ChEBI" id="CHEBI:456216"/>
        <dbReference type="EC" id="2.7.11.1"/>
    </reaction>
</comment>
<protein>
    <recommendedName>
        <fullName evidence="1">non-specific serine/threonine protein kinase</fullName>
        <ecNumber evidence="1">2.7.11.1</ecNumber>
    </recommendedName>
</protein>
<dbReference type="InterPro" id="IPR011009">
    <property type="entry name" value="Kinase-like_dom_sf"/>
</dbReference>
<evidence type="ECO:0000256" key="7">
    <source>
        <dbReference type="ARBA" id="ARBA00047899"/>
    </source>
</evidence>
<keyword evidence="12" id="KW-1185">Reference proteome</keyword>
<dbReference type="PROSITE" id="PS50011">
    <property type="entry name" value="PROTEIN_KINASE_DOM"/>
    <property type="match status" value="1"/>
</dbReference>
<dbReference type="PROSITE" id="PS00108">
    <property type="entry name" value="PROTEIN_KINASE_ST"/>
    <property type="match status" value="1"/>
</dbReference>
<dbReference type="GO" id="GO:0005524">
    <property type="term" value="F:ATP binding"/>
    <property type="evidence" value="ECO:0007669"/>
    <property type="project" value="UniProtKB-KW"/>
</dbReference>
<evidence type="ECO:0000256" key="4">
    <source>
        <dbReference type="ARBA" id="ARBA00022741"/>
    </source>
</evidence>
<keyword evidence="5 11" id="KW-0418">Kinase</keyword>
<evidence type="ECO:0000256" key="3">
    <source>
        <dbReference type="ARBA" id="ARBA00022679"/>
    </source>
</evidence>
<dbReference type="Gene3D" id="3.30.200.20">
    <property type="entry name" value="Phosphorylase Kinase, domain 1"/>
    <property type="match status" value="1"/>
</dbReference>
<dbReference type="AlphaFoldDB" id="A0A5J5GE95"/>
<keyword evidence="3" id="KW-0808">Transferase</keyword>
<evidence type="ECO:0000256" key="9">
    <source>
        <dbReference type="SAM" id="MobiDB-lite"/>
    </source>
</evidence>
<gene>
    <name evidence="11" type="ORF">F4V43_06135</name>
</gene>
<dbReference type="OrthoDB" id="9788659at2"/>
<keyword evidence="4" id="KW-0547">Nucleotide-binding</keyword>
<evidence type="ECO:0000313" key="11">
    <source>
        <dbReference type="EMBL" id="KAA9006519.1"/>
    </source>
</evidence>
<dbReference type="EMBL" id="VYKK01000005">
    <property type="protein sequence ID" value="KAA9006519.1"/>
    <property type="molecule type" value="Genomic_DNA"/>
</dbReference>
<evidence type="ECO:0000313" key="12">
    <source>
        <dbReference type="Proteomes" id="UP000367750"/>
    </source>
</evidence>
<name>A0A5J5GE95_9BACL</name>
<dbReference type="SUPFAM" id="SSF56112">
    <property type="entry name" value="Protein kinase-like (PK-like)"/>
    <property type="match status" value="1"/>
</dbReference>
<comment type="caution">
    <text evidence="11">The sequence shown here is derived from an EMBL/GenBank/DDBJ whole genome shotgun (WGS) entry which is preliminary data.</text>
</comment>
<feature type="region of interest" description="Disordered" evidence="9">
    <location>
        <begin position="367"/>
        <end position="386"/>
    </location>
</feature>
<proteinExistence type="predicted"/>
<accession>A0A5J5GE95</accession>
<evidence type="ECO:0000256" key="1">
    <source>
        <dbReference type="ARBA" id="ARBA00012513"/>
    </source>
</evidence>
<evidence type="ECO:0000259" key="10">
    <source>
        <dbReference type="PROSITE" id="PS50011"/>
    </source>
</evidence>
<comment type="catalytic activity">
    <reaction evidence="7">
        <text>L-threonyl-[protein] + ATP = O-phospho-L-threonyl-[protein] + ADP + H(+)</text>
        <dbReference type="Rhea" id="RHEA:46608"/>
        <dbReference type="Rhea" id="RHEA-COMP:11060"/>
        <dbReference type="Rhea" id="RHEA-COMP:11605"/>
        <dbReference type="ChEBI" id="CHEBI:15378"/>
        <dbReference type="ChEBI" id="CHEBI:30013"/>
        <dbReference type="ChEBI" id="CHEBI:30616"/>
        <dbReference type="ChEBI" id="CHEBI:61977"/>
        <dbReference type="ChEBI" id="CHEBI:456216"/>
        <dbReference type="EC" id="2.7.11.1"/>
    </reaction>
</comment>
<dbReference type="GO" id="GO:0004674">
    <property type="term" value="F:protein serine/threonine kinase activity"/>
    <property type="evidence" value="ECO:0007669"/>
    <property type="project" value="UniProtKB-KW"/>
</dbReference>
<reference evidence="11 12" key="1">
    <citation type="submission" date="2019-09" db="EMBL/GenBank/DDBJ databases">
        <title>Bacillus ochoae sp. nov., Paenibacillus whitsoniae sp. nov., Paenibacillus spiritus sp. nov. Isolated from the Mars Exploration Rover during spacecraft assembly.</title>
        <authorList>
            <person name="Seuylemezian A."/>
            <person name="Vaishampayan P."/>
        </authorList>
    </citation>
    <scope>NUCLEOTIDE SEQUENCE [LARGE SCALE GENOMIC DNA]</scope>
    <source>
        <strain evidence="11 12">MER_111</strain>
    </source>
</reference>
<evidence type="ECO:0000256" key="5">
    <source>
        <dbReference type="ARBA" id="ARBA00022777"/>
    </source>
</evidence>
<dbReference type="InterPro" id="IPR008271">
    <property type="entry name" value="Ser/Thr_kinase_AS"/>
</dbReference>
<dbReference type="Pfam" id="PF00069">
    <property type="entry name" value="Pkinase"/>
    <property type="match status" value="1"/>
</dbReference>
<dbReference type="EC" id="2.7.11.1" evidence="1"/>
<dbReference type="CDD" id="cd14014">
    <property type="entry name" value="STKc_PknB_like"/>
    <property type="match status" value="1"/>
</dbReference>
<keyword evidence="6" id="KW-0067">ATP-binding</keyword>
<evidence type="ECO:0000256" key="2">
    <source>
        <dbReference type="ARBA" id="ARBA00022527"/>
    </source>
</evidence>
<keyword evidence="2 11" id="KW-0723">Serine/threonine-protein kinase</keyword>